<keyword evidence="2" id="KW-1185">Reference proteome</keyword>
<dbReference type="InterPro" id="IPR013324">
    <property type="entry name" value="RNA_pol_sigma_r3/r4-like"/>
</dbReference>
<reference evidence="1" key="1">
    <citation type="submission" date="2018-02" db="EMBL/GenBank/DDBJ databases">
        <authorList>
            <person name="Kim S.-K."/>
            <person name="Jung H.-I."/>
            <person name="Lee S.-W."/>
        </authorList>
    </citation>
    <scope>NUCLEOTIDE SEQUENCE</scope>
    <source>
        <strain evidence="1">SK3146</strain>
    </source>
</reference>
<evidence type="ECO:0000313" key="1">
    <source>
        <dbReference type="EMBL" id="UQZ86451.1"/>
    </source>
</evidence>
<dbReference type="Gene3D" id="1.10.10.10">
    <property type="entry name" value="Winged helix-like DNA-binding domain superfamily/Winged helix DNA-binding domain"/>
    <property type="match status" value="1"/>
</dbReference>
<evidence type="ECO:0008006" key="3">
    <source>
        <dbReference type="Google" id="ProtNLM"/>
    </source>
</evidence>
<dbReference type="SUPFAM" id="SSF88659">
    <property type="entry name" value="Sigma3 and sigma4 domains of RNA polymerase sigma factors"/>
    <property type="match status" value="1"/>
</dbReference>
<proteinExistence type="predicted"/>
<sequence>MARKETESELCSTVVGTNVRFKQVTPLVEVETWLMSYNEWKARLEYLQVELSHIPELTRTLHLIATRNYTQKQETVLRTVMRRMEITEYEIPLLLSKIGLIDYAFTALTPEESLFVRLRYLEKLTSTEVGNRLVLSRRTFFYHRKRILNKIYLKIKDRTFLLELDSLEEA</sequence>
<organism evidence="1 2">
    <name type="scientific">Paenibacillus konkukensis</name>
    <dbReference type="NCBI Taxonomy" id="2020716"/>
    <lineage>
        <taxon>Bacteria</taxon>
        <taxon>Bacillati</taxon>
        <taxon>Bacillota</taxon>
        <taxon>Bacilli</taxon>
        <taxon>Bacillales</taxon>
        <taxon>Paenibacillaceae</taxon>
        <taxon>Paenibacillus</taxon>
    </lineage>
</organism>
<evidence type="ECO:0000313" key="2">
    <source>
        <dbReference type="Proteomes" id="UP001057134"/>
    </source>
</evidence>
<dbReference type="InterPro" id="IPR036388">
    <property type="entry name" value="WH-like_DNA-bd_sf"/>
</dbReference>
<dbReference type="EMBL" id="CP027059">
    <property type="protein sequence ID" value="UQZ86451.1"/>
    <property type="molecule type" value="Genomic_DNA"/>
</dbReference>
<gene>
    <name evidence="1" type="ORF">SK3146_05744</name>
</gene>
<dbReference type="RefSeq" id="WP_249861987.1">
    <property type="nucleotide sequence ID" value="NZ_CP027059.1"/>
</dbReference>
<reference evidence="1" key="2">
    <citation type="journal article" date="2021" name="J Anim Sci Technol">
        <title>Complete genome sequence of Paenibacillus konkukensis sp. nov. SK3146 as a potential probiotic strain.</title>
        <authorList>
            <person name="Jung H.I."/>
            <person name="Park S."/>
            <person name="Niu K.M."/>
            <person name="Lee S.W."/>
            <person name="Kothari D."/>
            <person name="Yi K.J."/>
            <person name="Kim S.K."/>
        </authorList>
    </citation>
    <scope>NUCLEOTIDE SEQUENCE</scope>
    <source>
        <strain evidence="1">SK3146</strain>
    </source>
</reference>
<accession>A0ABY4RVI1</accession>
<name>A0ABY4RVI1_9BACL</name>
<protein>
    <recommendedName>
        <fullName evidence="3">HTH luxR-type domain-containing protein</fullName>
    </recommendedName>
</protein>
<dbReference type="Proteomes" id="UP001057134">
    <property type="component" value="Chromosome"/>
</dbReference>